<feature type="transmembrane region" description="Helical" evidence="1">
    <location>
        <begin position="150"/>
        <end position="171"/>
    </location>
</feature>
<reference evidence="3 4" key="1">
    <citation type="submission" date="2020-02" db="EMBL/GenBank/DDBJ databases">
        <authorList>
            <person name="Chen W.-M."/>
        </authorList>
    </citation>
    <scope>NUCLEOTIDE SEQUENCE [LARGE SCALE GENOMIC DNA]</scope>
    <source>
        <strain evidence="3 4">KMS-5</strain>
    </source>
</reference>
<dbReference type="InterPro" id="IPR037185">
    <property type="entry name" value="EmrE-like"/>
</dbReference>
<dbReference type="Proteomes" id="UP000477782">
    <property type="component" value="Unassembled WGS sequence"/>
</dbReference>
<feature type="transmembrane region" description="Helical" evidence="1">
    <location>
        <begin position="64"/>
        <end position="87"/>
    </location>
</feature>
<dbReference type="Pfam" id="PF00892">
    <property type="entry name" value="EamA"/>
    <property type="match status" value="2"/>
</dbReference>
<gene>
    <name evidence="3" type="ORF">G4Z14_08205</name>
</gene>
<comment type="caution">
    <text evidence="3">The sequence shown here is derived from an EMBL/GenBank/DDBJ whole genome shotgun (WGS) entry which is preliminary data.</text>
</comment>
<dbReference type="InterPro" id="IPR000620">
    <property type="entry name" value="EamA_dom"/>
</dbReference>
<feature type="transmembrane region" description="Helical" evidence="1">
    <location>
        <begin position="6"/>
        <end position="26"/>
    </location>
</feature>
<evidence type="ECO:0000313" key="4">
    <source>
        <dbReference type="Proteomes" id="UP000477782"/>
    </source>
</evidence>
<dbReference type="RefSeq" id="WP_164624554.1">
    <property type="nucleotide sequence ID" value="NZ_JAAIVJ010000003.1"/>
</dbReference>
<keyword evidence="1" id="KW-0472">Membrane</keyword>
<dbReference type="PANTHER" id="PTHR22911">
    <property type="entry name" value="ACYL-MALONYL CONDENSING ENZYME-RELATED"/>
    <property type="match status" value="1"/>
</dbReference>
<feature type="domain" description="EamA" evidence="2">
    <location>
        <begin position="153"/>
        <end position="289"/>
    </location>
</feature>
<feature type="transmembrane region" description="Helical" evidence="1">
    <location>
        <begin position="272"/>
        <end position="291"/>
    </location>
</feature>
<feature type="transmembrane region" description="Helical" evidence="1">
    <location>
        <begin position="217"/>
        <end position="240"/>
    </location>
</feature>
<feature type="domain" description="EamA" evidence="2">
    <location>
        <begin position="2"/>
        <end position="135"/>
    </location>
</feature>
<feature type="transmembrane region" description="Helical" evidence="1">
    <location>
        <begin position="246"/>
        <end position="265"/>
    </location>
</feature>
<sequence>MLAVVLSLGAAVVFSLSAMAVNAVAGRVGVFQLARWQMAIAFALTAGSAALTGGWAAVEPWQVGFLAASSAIGIMLATSTYLAAIYAAGPRITALLFSLAAPFAVLEGWLFLDETLSLPQLSGIGLILAGLLLAILAGRSRHPDDSPRRPLWQGVVLGVVTAIGQATGSLLARPAMEAGMDPFAAMAIRSGLGFVFFVGLMVLPMARADRLPSGRDLRNVGLSAFFGMFLGMCLMMAALASGDVGIVTTLTSTTPILILPMVWFATRRAPGLPAWIGAALAVAGTALISLAA</sequence>
<keyword evidence="1" id="KW-0812">Transmembrane</keyword>
<dbReference type="SUPFAM" id="SSF103481">
    <property type="entry name" value="Multidrug resistance efflux transporter EmrE"/>
    <property type="match status" value="2"/>
</dbReference>
<feature type="transmembrane region" description="Helical" evidence="1">
    <location>
        <begin position="118"/>
        <end position="138"/>
    </location>
</feature>
<accession>A0A6M0QS07</accession>
<proteinExistence type="predicted"/>
<evidence type="ECO:0000313" key="3">
    <source>
        <dbReference type="EMBL" id="NEY90280.1"/>
    </source>
</evidence>
<dbReference type="AlphaFoldDB" id="A0A6M0QS07"/>
<keyword evidence="1" id="KW-1133">Transmembrane helix</keyword>
<keyword evidence="4" id="KW-1185">Reference proteome</keyword>
<dbReference type="Gene3D" id="1.10.3730.20">
    <property type="match status" value="1"/>
</dbReference>
<feature type="transmembrane region" description="Helical" evidence="1">
    <location>
        <begin position="38"/>
        <end position="58"/>
    </location>
</feature>
<feature type="transmembrane region" description="Helical" evidence="1">
    <location>
        <begin position="183"/>
        <end position="205"/>
    </location>
</feature>
<name>A0A6M0QS07_9RHOB</name>
<dbReference type="PANTHER" id="PTHR22911:SF137">
    <property type="entry name" value="SOLUTE CARRIER FAMILY 35 MEMBER G2-RELATED"/>
    <property type="match status" value="1"/>
</dbReference>
<protein>
    <submittedName>
        <fullName evidence="3">DMT family transporter</fullName>
    </submittedName>
</protein>
<evidence type="ECO:0000256" key="1">
    <source>
        <dbReference type="SAM" id="Phobius"/>
    </source>
</evidence>
<evidence type="ECO:0000259" key="2">
    <source>
        <dbReference type="Pfam" id="PF00892"/>
    </source>
</evidence>
<feature type="transmembrane region" description="Helical" evidence="1">
    <location>
        <begin position="94"/>
        <end position="112"/>
    </location>
</feature>
<dbReference type="GO" id="GO:0016020">
    <property type="term" value="C:membrane"/>
    <property type="evidence" value="ECO:0007669"/>
    <property type="project" value="InterPro"/>
</dbReference>
<dbReference type="EMBL" id="JAAIVJ010000003">
    <property type="protein sequence ID" value="NEY90280.1"/>
    <property type="molecule type" value="Genomic_DNA"/>
</dbReference>
<organism evidence="3 4">
    <name type="scientific">Tabrizicola oligotrophica</name>
    <dbReference type="NCBI Taxonomy" id="2710650"/>
    <lineage>
        <taxon>Bacteria</taxon>
        <taxon>Pseudomonadati</taxon>
        <taxon>Pseudomonadota</taxon>
        <taxon>Alphaproteobacteria</taxon>
        <taxon>Rhodobacterales</taxon>
        <taxon>Paracoccaceae</taxon>
        <taxon>Tabrizicola</taxon>
    </lineage>
</organism>